<accession>A0A917Z1F7</accession>
<evidence type="ECO:0000313" key="2">
    <source>
        <dbReference type="Proteomes" id="UP000646523"/>
    </source>
</evidence>
<gene>
    <name evidence="1" type="ORF">GCM10012289_39720</name>
</gene>
<protein>
    <submittedName>
        <fullName evidence="1">Uncharacterized protein</fullName>
    </submittedName>
</protein>
<evidence type="ECO:0000313" key="1">
    <source>
        <dbReference type="EMBL" id="GGO72208.1"/>
    </source>
</evidence>
<comment type="caution">
    <text evidence="1">The sequence shown here is derived from an EMBL/GenBank/DDBJ whole genome shotgun (WGS) entry which is preliminary data.</text>
</comment>
<dbReference type="AlphaFoldDB" id="A0A917Z1F7"/>
<sequence length="135" mass="14043">MIVKMTAPPLTGSVAEHAHDESAGFEPIRRRGLLGILSKGGIALVGGIATIVATSSQASADGYHKACCHLARNNNCSRGCPSNCSFCCPSGWTKRSWGCIAGVRPITCGECQKGGTSCWNGTSYTCSVMIDQNAC</sequence>
<dbReference type="EMBL" id="BMNH01000011">
    <property type="protein sequence ID" value="GGO72208.1"/>
    <property type="molecule type" value="Genomic_DNA"/>
</dbReference>
<dbReference type="Proteomes" id="UP000646523">
    <property type="component" value="Unassembled WGS sequence"/>
</dbReference>
<proteinExistence type="predicted"/>
<reference evidence="1" key="1">
    <citation type="journal article" date="2014" name="Int. J. Syst. Evol. Microbiol.">
        <title>Complete genome sequence of Corynebacterium casei LMG S-19264T (=DSM 44701T), isolated from a smear-ripened cheese.</title>
        <authorList>
            <consortium name="US DOE Joint Genome Institute (JGI-PGF)"/>
            <person name="Walter F."/>
            <person name="Albersmeier A."/>
            <person name="Kalinowski J."/>
            <person name="Ruckert C."/>
        </authorList>
    </citation>
    <scope>NUCLEOTIDE SEQUENCE</scope>
    <source>
        <strain evidence="1">CGMCC 4.7368</strain>
    </source>
</reference>
<reference evidence="1" key="2">
    <citation type="submission" date="2020-09" db="EMBL/GenBank/DDBJ databases">
        <authorList>
            <person name="Sun Q."/>
            <person name="Zhou Y."/>
        </authorList>
    </citation>
    <scope>NUCLEOTIDE SEQUENCE</scope>
    <source>
        <strain evidence="1">CGMCC 4.7368</strain>
    </source>
</reference>
<keyword evidence="2" id="KW-1185">Reference proteome</keyword>
<organism evidence="1 2">
    <name type="scientific">Nonomuraea cavernae</name>
    <dbReference type="NCBI Taxonomy" id="2045107"/>
    <lineage>
        <taxon>Bacteria</taxon>
        <taxon>Bacillati</taxon>
        <taxon>Actinomycetota</taxon>
        <taxon>Actinomycetes</taxon>
        <taxon>Streptosporangiales</taxon>
        <taxon>Streptosporangiaceae</taxon>
        <taxon>Nonomuraea</taxon>
    </lineage>
</organism>
<dbReference type="RefSeq" id="WP_225263367.1">
    <property type="nucleotide sequence ID" value="NZ_BMNH01000011.1"/>
</dbReference>
<name>A0A917Z1F7_9ACTN</name>